<reference evidence="3" key="1">
    <citation type="submission" date="2021-12" db="EMBL/GenBank/DDBJ databases">
        <title>Alicyclobacillaceae gen. nov., sp. nov., isolated from chalcocite enrichment system.</title>
        <authorList>
            <person name="Jiang Z."/>
        </authorList>
    </citation>
    <scope>NUCLEOTIDE SEQUENCE</scope>
    <source>
        <strain evidence="3">MYW30-H2</strain>
    </source>
</reference>
<accession>A0ABY4CF14</accession>
<dbReference type="SUPFAM" id="SSF49503">
    <property type="entry name" value="Cupredoxins"/>
    <property type="match status" value="1"/>
</dbReference>
<dbReference type="EMBL" id="CP089291">
    <property type="protein sequence ID" value="UOF88874.1"/>
    <property type="molecule type" value="Genomic_DNA"/>
</dbReference>
<evidence type="ECO:0000313" key="3">
    <source>
        <dbReference type="EMBL" id="UOF88874.1"/>
    </source>
</evidence>
<keyword evidence="4" id="KW-1185">Reference proteome</keyword>
<dbReference type="Proteomes" id="UP000830167">
    <property type="component" value="Chromosome"/>
</dbReference>
<evidence type="ECO:0008006" key="5">
    <source>
        <dbReference type="Google" id="ProtNLM"/>
    </source>
</evidence>
<feature type="signal peptide" evidence="2">
    <location>
        <begin position="1"/>
        <end position="25"/>
    </location>
</feature>
<evidence type="ECO:0000313" key="4">
    <source>
        <dbReference type="Proteomes" id="UP000830167"/>
    </source>
</evidence>
<dbReference type="Gene3D" id="2.60.40.420">
    <property type="entry name" value="Cupredoxins - blue copper proteins"/>
    <property type="match status" value="1"/>
</dbReference>
<organism evidence="3 4">
    <name type="scientific">Fodinisporobacter ferrooxydans</name>
    <dbReference type="NCBI Taxonomy" id="2901836"/>
    <lineage>
        <taxon>Bacteria</taxon>
        <taxon>Bacillati</taxon>
        <taxon>Bacillota</taxon>
        <taxon>Bacilli</taxon>
        <taxon>Bacillales</taxon>
        <taxon>Alicyclobacillaceae</taxon>
        <taxon>Fodinisporobacter</taxon>
    </lineage>
</organism>
<dbReference type="InterPro" id="IPR008972">
    <property type="entry name" value="Cupredoxin"/>
</dbReference>
<protein>
    <recommendedName>
        <fullName evidence="5">Blue (type 1) copper domain-containing protein</fullName>
    </recommendedName>
</protein>
<gene>
    <name evidence="3" type="ORF">LSG31_13085</name>
</gene>
<feature type="chain" id="PRO_5047193609" description="Blue (type 1) copper domain-containing protein" evidence="2">
    <location>
        <begin position="26"/>
        <end position="265"/>
    </location>
</feature>
<dbReference type="PROSITE" id="PS00079">
    <property type="entry name" value="MULTICOPPER_OXIDASE1"/>
    <property type="match status" value="1"/>
</dbReference>
<evidence type="ECO:0000256" key="1">
    <source>
        <dbReference type="ARBA" id="ARBA00022723"/>
    </source>
</evidence>
<sequence length="265" mass="27375">MKKLLIAIPALVAGVVIGQFAVSQAFTPSNTQMSSVQNSTISNQNGFGMMGSGASGAGSGYSGMMGSGVSGTGSGYSGMMGSGVSGAGNGYSGGMGGMMGGWNTQVSQIPSTDVDKEVYASLQNAVIDKKANTITYKGNDVKIVLLAKMNDASNRKDDTFVVGGLINPAIHVQKGAKVSLELINEDNDMPHGLEITPASPPYPYMSMMAGGIYPGSFIHPIPESTNTQFATASTTFTADQSGEFHYLCEYPGHAQKGMYGTFVIG</sequence>
<dbReference type="InterPro" id="IPR033138">
    <property type="entry name" value="Cu_oxidase_CS"/>
</dbReference>
<proteinExistence type="predicted"/>
<keyword evidence="2" id="KW-0732">Signal</keyword>
<dbReference type="RefSeq" id="WP_347435554.1">
    <property type="nucleotide sequence ID" value="NZ_CP089291.1"/>
</dbReference>
<evidence type="ECO:0000256" key="2">
    <source>
        <dbReference type="SAM" id="SignalP"/>
    </source>
</evidence>
<keyword evidence="1" id="KW-0479">Metal-binding</keyword>
<name>A0ABY4CF14_9BACL</name>